<name>A0ABD0SVW6_LOXSC</name>
<evidence type="ECO:0000313" key="4">
    <source>
        <dbReference type="Proteomes" id="UP001549920"/>
    </source>
</evidence>
<proteinExistence type="predicted"/>
<dbReference type="EMBL" id="JBEDNZ010000015">
    <property type="protein sequence ID" value="KAL0829052.1"/>
    <property type="molecule type" value="Genomic_DNA"/>
</dbReference>
<organism evidence="2 5">
    <name type="scientific">Loxostege sticticalis</name>
    <name type="common">Beet webworm moth</name>
    <dbReference type="NCBI Taxonomy" id="481309"/>
    <lineage>
        <taxon>Eukaryota</taxon>
        <taxon>Metazoa</taxon>
        <taxon>Ecdysozoa</taxon>
        <taxon>Arthropoda</taxon>
        <taxon>Hexapoda</taxon>
        <taxon>Insecta</taxon>
        <taxon>Pterygota</taxon>
        <taxon>Neoptera</taxon>
        <taxon>Endopterygota</taxon>
        <taxon>Lepidoptera</taxon>
        <taxon>Glossata</taxon>
        <taxon>Ditrysia</taxon>
        <taxon>Pyraloidea</taxon>
        <taxon>Crambidae</taxon>
        <taxon>Pyraustinae</taxon>
        <taxon>Loxostege</taxon>
    </lineage>
</organism>
<evidence type="ECO:0000313" key="2">
    <source>
        <dbReference type="EMBL" id="KAL0829052.1"/>
    </source>
</evidence>
<evidence type="ECO:0000313" key="3">
    <source>
        <dbReference type="EMBL" id="KAL0878726.1"/>
    </source>
</evidence>
<gene>
    <name evidence="3" type="ORF">ABMA27_003777</name>
    <name evidence="2" type="ORF">ABMA28_003918</name>
</gene>
<keyword evidence="1" id="KW-0472">Membrane</keyword>
<dbReference type="EMBL" id="JBEUOH010000015">
    <property type="protein sequence ID" value="KAL0878726.1"/>
    <property type="molecule type" value="Genomic_DNA"/>
</dbReference>
<protein>
    <submittedName>
        <fullName evidence="2">Uncharacterized protein</fullName>
    </submittedName>
</protein>
<feature type="transmembrane region" description="Helical" evidence="1">
    <location>
        <begin position="144"/>
        <end position="161"/>
    </location>
</feature>
<dbReference type="Proteomes" id="UP001549920">
    <property type="component" value="Unassembled WGS sequence"/>
</dbReference>
<feature type="transmembrane region" description="Helical" evidence="1">
    <location>
        <begin position="110"/>
        <end position="132"/>
    </location>
</feature>
<keyword evidence="1" id="KW-0812">Transmembrane</keyword>
<dbReference type="Proteomes" id="UP001549921">
    <property type="component" value="Unassembled WGS sequence"/>
</dbReference>
<reference evidence="4 5" key="1">
    <citation type="submission" date="2024-06" db="EMBL/GenBank/DDBJ databases">
        <title>A chromosome-level genome assembly of beet webworm, Loxostege sticticalis.</title>
        <authorList>
            <person name="Zhang Y."/>
        </authorList>
    </citation>
    <scope>NUCLEOTIDE SEQUENCE [LARGE SCALE GENOMIC DNA]</scope>
    <source>
        <strain evidence="3">AQ026</strain>
        <strain evidence="2">AQ028</strain>
        <tissue evidence="2">Male pupae</tissue>
        <tissue evidence="3">Whole body</tissue>
    </source>
</reference>
<dbReference type="PANTHER" id="PTHR36694">
    <property type="entry name" value="PASIFLORA 1, ISOFORM A-RELATED"/>
    <property type="match status" value="1"/>
</dbReference>
<keyword evidence="1" id="KW-1133">Transmembrane helix</keyword>
<evidence type="ECO:0000313" key="5">
    <source>
        <dbReference type="Proteomes" id="UP001549921"/>
    </source>
</evidence>
<comment type="caution">
    <text evidence="2">The sequence shown here is derived from an EMBL/GenBank/DDBJ whole genome shotgun (WGS) entry which is preliminary data.</text>
</comment>
<sequence length="177" mass="19376">MAALLFDTCCGCIELRTGCLIIGYLNLVFSLITIITTLVFGLAVGIAINDKNFQEQIKADPKFAEIAGSEATAVISAVAIVFVIILILFLAFNIVFLVGVHKDKRGHVKAYLIFHVIFLILYTISFLASFASPPINGGDVASKLLAIVLSIYFLLVIRSYYYKMADSNRQPAIYNTA</sequence>
<accession>A0ABD0SVW6</accession>
<dbReference type="PANTHER" id="PTHR36694:SF11">
    <property type="entry name" value="LP21121P-RELATED"/>
    <property type="match status" value="1"/>
</dbReference>
<feature type="transmembrane region" description="Helical" evidence="1">
    <location>
        <begin position="24"/>
        <end position="48"/>
    </location>
</feature>
<dbReference type="AlphaFoldDB" id="A0ABD0SVW6"/>
<keyword evidence="4" id="KW-1185">Reference proteome</keyword>
<feature type="transmembrane region" description="Helical" evidence="1">
    <location>
        <begin position="73"/>
        <end position="98"/>
    </location>
</feature>
<evidence type="ECO:0000256" key="1">
    <source>
        <dbReference type="SAM" id="Phobius"/>
    </source>
</evidence>